<proteinExistence type="inferred from homology"/>
<keyword evidence="6 9" id="KW-0328">Glycosyltransferase</keyword>
<dbReference type="AlphaFoldDB" id="A0A6H2H4V0"/>
<dbReference type="RefSeq" id="WP_168920799.1">
    <property type="nucleotide sequence ID" value="NZ_CP051461.1"/>
</dbReference>
<evidence type="ECO:0000256" key="4">
    <source>
        <dbReference type="ARBA" id="ARBA00011738"/>
    </source>
</evidence>
<dbReference type="GO" id="GO:0006207">
    <property type="term" value="P:'de novo' pyrimidine nucleobase biosynthetic process"/>
    <property type="evidence" value="ECO:0007669"/>
    <property type="project" value="TreeGrafter"/>
</dbReference>
<comment type="subunit">
    <text evidence="4 9">Homodimer.</text>
</comment>
<feature type="binding site" description="in other chain" evidence="9">
    <location>
        <position position="129"/>
    </location>
    <ligand>
        <name>5-phospho-alpha-D-ribose 1-diphosphate</name>
        <dbReference type="ChEBI" id="CHEBI:58017"/>
        <note>ligand shared between dimeric partners</note>
    </ligand>
</feature>
<evidence type="ECO:0000256" key="8">
    <source>
        <dbReference type="ARBA" id="ARBA00022975"/>
    </source>
</evidence>
<feature type="binding site" evidence="9">
    <location>
        <position position="134"/>
    </location>
    <ligand>
        <name>5-phospho-alpha-D-ribose 1-diphosphate</name>
        <dbReference type="ChEBI" id="CHEBI:58017"/>
        <note>ligand shared between dimeric partners</note>
    </ligand>
</feature>
<dbReference type="Gene3D" id="3.40.50.2020">
    <property type="match status" value="1"/>
</dbReference>
<dbReference type="CDD" id="cd06223">
    <property type="entry name" value="PRTases_typeI"/>
    <property type="match status" value="1"/>
</dbReference>
<protein>
    <recommendedName>
        <fullName evidence="5 9">Orotate phosphoribosyltransferase</fullName>
        <shortName evidence="9">OPRT</shortName>
        <shortName evidence="9">OPRTase</shortName>
        <ecNumber evidence="5 9">2.4.2.10</ecNumber>
    </recommendedName>
</protein>
<dbReference type="NCBIfam" id="TIGR00336">
    <property type="entry name" value="pyrE"/>
    <property type="match status" value="1"/>
</dbReference>
<evidence type="ECO:0000313" key="11">
    <source>
        <dbReference type="EMBL" id="QJC54865.1"/>
    </source>
</evidence>
<comment type="pathway">
    <text evidence="2 9">Pyrimidine metabolism; UMP biosynthesis via de novo pathway; UMP from orotate: step 1/2.</text>
</comment>
<keyword evidence="8 9" id="KW-0665">Pyrimidine biosynthesis</keyword>
<dbReference type="Proteomes" id="UP000502041">
    <property type="component" value="Chromosome"/>
</dbReference>
<dbReference type="InterPro" id="IPR029057">
    <property type="entry name" value="PRTase-like"/>
</dbReference>
<feature type="binding site" evidence="9">
    <location>
        <begin position="60"/>
        <end position="61"/>
    </location>
    <ligand>
        <name>orotate</name>
        <dbReference type="ChEBI" id="CHEBI:30839"/>
    </ligand>
</feature>
<comment type="function">
    <text evidence="1 9">Catalyzes the transfer of a ribosyl phosphate group from 5-phosphoribose 1-diphosphate to orotate, leading to the formation of orotidine monophosphate (OMP).</text>
</comment>
<dbReference type="KEGG" id="pvac:HC248_00127"/>
<feature type="binding site" evidence="9">
    <location>
        <position position="132"/>
    </location>
    <ligand>
        <name>5-phospho-alpha-D-ribose 1-diphosphate</name>
        <dbReference type="ChEBI" id="CHEBI:58017"/>
        <note>ligand shared between dimeric partners</note>
    </ligand>
</feature>
<feature type="binding site" description="in other chain" evidence="9">
    <location>
        <begin position="153"/>
        <end position="161"/>
    </location>
    <ligand>
        <name>5-phospho-alpha-D-ribose 1-diphosphate</name>
        <dbReference type="ChEBI" id="CHEBI:58017"/>
        <note>ligand shared between dimeric partners</note>
    </ligand>
</feature>
<reference evidence="11 12" key="1">
    <citation type="submission" date="2020-04" db="EMBL/GenBank/DDBJ databases">
        <title>Complete genome of a Psychrophilic, Marine, Gas Vacuolate Bacterium Polaromonas vacuolata KCTC 22033T.</title>
        <authorList>
            <person name="Hwang K."/>
            <person name="Kim K.M."/>
        </authorList>
    </citation>
    <scope>NUCLEOTIDE SEQUENCE [LARGE SCALE GENOMIC DNA]</scope>
    <source>
        <strain evidence="11 12">KCTC 22033</strain>
    </source>
</reference>
<evidence type="ECO:0000256" key="7">
    <source>
        <dbReference type="ARBA" id="ARBA00022679"/>
    </source>
</evidence>
<evidence type="ECO:0000256" key="6">
    <source>
        <dbReference type="ARBA" id="ARBA00022676"/>
    </source>
</evidence>
<dbReference type="SUPFAM" id="SSF53271">
    <property type="entry name" value="PRTase-like"/>
    <property type="match status" value="1"/>
</dbReference>
<feature type="domain" description="Phosphoribosyltransferase" evidence="10">
    <location>
        <begin position="80"/>
        <end position="189"/>
    </location>
</feature>
<dbReference type="GO" id="GO:0005737">
    <property type="term" value="C:cytoplasm"/>
    <property type="evidence" value="ECO:0007669"/>
    <property type="project" value="TreeGrafter"/>
</dbReference>
<evidence type="ECO:0000256" key="3">
    <source>
        <dbReference type="ARBA" id="ARBA00006340"/>
    </source>
</evidence>
<evidence type="ECO:0000256" key="2">
    <source>
        <dbReference type="ARBA" id="ARBA00004889"/>
    </source>
</evidence>
<dbReference type="HAMAP" id="MF_01208">
    <property type="entry name" value="PyrE"/>
    <property type="match status" value="1"/>
</dbReference>
<evidence type="ECO:0000256" key="9">
    <source>
        <dbReference type="HAMAP-Rule" id="MF_01208"/>
    </source>
</evidence>
<dbReference type="InterPro" id="IPR004467">
    <property type="entry name" value="Or_phspho_trans_dom"/>
</dbReference>
<gene>
    <name evidence="9 11" type="primary">pyrE</name>
    <name evidence="11" type="ORF">HC248_00127</name>
</gene>
<dbReference type="UniPathway" id="UPA00070">
    <property type="reaction ID" value="UER00119"/>
</dbReference>
<comment type="cofactor">
    <cofactor evidence="9">
        <name>Mg(2+)</name>
        <dbReference type="ChEBI" id="CHEBI:18420"/>
    </cofactor>
</comment>
<keyword evidence="12" id="KW-1185">Reference proteome</keyword>
<dbReference type="PANTHER" id="PTHR46683">
    <property type="entry name" value="OROTATE PHOSPHORIBOSYLTRANSFERASE 1-RELATED"/>
    <property type="match status" value="1"/>
</dbReference>
<sequence length="257" mass="27318">MSTPTVTPGQEKNSQSLSLKDGVAAAPDALAQEFVQFAVQAGVLRFGEFKTKAGRLSPYFFNAGLFDDGAKLGLLAQFYARQLLQSQKDSGLEFDMIFGPAYKGIPLAAAVCIELARLGHNYPFAYNRKEAKDHGEGGTLVGAPLRGRVLIIDDVMSAGTAARESIAIIKAAGATPHAVVIALDRQEKATENGQDVPYSAVQFVRNQLGLQVCAIARLADLLQYLTVPAASDAAAAAADVGVHYQAVLAYRERYGVD</sequence>
<dbReference type="GO" id="GO:0044205">
    <property type="term" value="P:'de novo' UMP biosynthetic process"/>
    <property type="evidence" value="ECO:0007669"/>
    <property type="project" value="UniProtKB-UniRule"/>
</dbReference>
<keyword evidence="7 9" id="KW-0808">Transferase</keyword>
<feature type="binding site" evidence="9">
    <location>
        <position position="185"/>
    </location>
    <ligand>
        <name>orotate</name>
        <dbReference type="ChEBI" id="CHEBI:30839"/>
    </ligand>
</feature>
<dbReference type="GO" id="GO:0046132">
    <property type="term" value="P:pyrimidine ribonucleoside biosynthetic process"/>
    <property type="evidence" value="ECO:0007669"/>
    <property type="project" value="TreeGrafter"/>
</dbReference>
<organism evidence="11 12">
    <name type="scientific">Polaromonas vacuolata</name>
    <dbReference type="NCBI Taxonomy" id="37448"/>
    <lineage>
        <taxon>Bacteria</taxon>
        <taxon>Pseudomonadati</taxon>
        <taxon>Pseudomonadota</taxon>
        <taxon>Betaproteobacteria</taxon>
        <taxon>Burkholderiales</taxon>
        <taxon>Comamonadaceae</taxon>
        <taxon>Polaromonas</taxon>
    </lineage>
</organism>
<keyword evidence="9" id="KW-0460">Magnesium</keyword>
<evidence type="ECO:0000256" key="5">
    <source>
        <dbReference type="ARBA" id="ARBA00011971"/>
    </source>
</evidence>
<feature type="binding site" evidence="9">
    <location>
        <position position="157"/>
    </location>
    <ligand>
        <name>orotate</name>
        <dbReference type="ChEBI" id="CHEBI:30839"/>
    </ligand>
</feature>
<dbReference type="Pfam" id="PF00156">
    <property type="entry name" value="Pribosyltran"/>
    <property type="match status" value="1"/>
</dbReference>
<feature type="binding site" evidence="9">
    <location>
        <position position="128"/>
    </location>
    <ligand>
        <name>5-phospho-alpha-D-ribose 1-diphosphate</name>
        <dbReference type="ChEBI" id="CHEBI:58017"/>
        <note>ligand shared between dimeric partners</note>
    </ligand>
</feature>
<dbReference type="EMBL" id="CP051461">
    <property type="protein sequence ID" value="QJC54865.1"/>
    <property type="molecule type" value="Genomic_DNA"/>
</dbReference>
<comment type="catalytic activity">
    <reaction evidence="9">
        <text>orotidine 5'-phosphate + diphosphate = orotate + 5-phospho-alpha-D-ribose 1-diphosphate</text>
        <dbReference type="Rhea" id="RHEA:10380"/>
        <dbReference type="ChEBI" id="CHEBI:30839"/>
        <dbReference type="ChEBI" id="CHEBI:33019"/>
        <dbReference type="ChEBI" id="CHEBI:57538"/>
        <dbReference type="ChEBI" id="CHEBI:58017"/>
        <dbReference type="EC" id="2.4.2.10"/>
    </reaction>
</comment>
<dbReference type="FunFam" id="3.40.50.2020:FF:000008">
    <property type="entry name" value="Orotate phosphoribosyltransferase"/>
    <property type="match status" value="1"/>
</dbReference>
<dbReference type="GO" id="GO:0000287">
    <property type="term" value="F:magnesium ion binding"/>
    <property type="evidence" value="ECO:0007669"/>
    <property type="project" value="UniProtKB-UniRule"/>
</dbReference>
<dbReference type="PANTHER" id="PTHR46683:SF1">
    <property type="entry name" value="OROTATE PHOSPHORIBOSYLTRANSFERASE 1-RELATED"/>
    <property type="match status" value="1"/>
</dbReference>
<dbReference type="InterPro" id="IPR000836">
    <property type="entry name" value="PRTase_dom"/>
</dbReference>
<dbReference type="InterPro" id="IPR023031">
    <property type="entry name" value="OPRT"/>
</dbReference>
<evidence type="ECO:0000256" key="1">
    <source>
        <dbReference type="ARBA" id="ARBA00003769"/>
    </source>
</evidence>
<comment type="similarity">
    <text evidence="3 9">Belongs to the purine/pyrimidine phosphoribosyltransferase family. PyrE subfamily.</text>
</comment>
<feature type="binding site" description="in other chain" evidence="9">
    <location>
        <begin position="102"/>
        <end position="103"/>
    </location>
    <ligand>
        <name>5-phospho-alpha-D-ribose 1-diphosphate</name>
        <dbReference type="ChEBI" id="CHEBI:58017"/>
        <note>ligand shared between dimeric partners</note>
    </ligand>
</feature>
<evidence type="ECO:0000259" key="10">
    <source>
        <dbReference type="Pfam" id="PF00156"/>
    </source>
</evidence>
<dbReference type="GO" id="GO:0004588">
    <property type="term" value="F:orotate phosphoribosyltransferase activity"/>
    <property type="evidence" value="ECO:0007669"/>
    <property type="project" value="UniProtKB-UniRule"/>
</dbReference>
<name>A0A6H2H4V0_9BURK</name>
<evidence type="ECO:0000313" key="12">
    <source>
        <dbReference type="Proteomes" id="UP000502041"/>
    </source>
</evidence>
<dbReference type="EC" id="2.4.2.10" evidence="5 9"/>
<feature type="binding site" description="in other chain" evidence="9">
    <location>
        <position position="52"/>
    </location>
    <ligand>
        <name>5-phospho-alpha-D-ribose 1-diphosphate</name>
        <dbReference type="ChEBI" id="CHEBI:58017"/>
        <note>ligand shared between dimeric partners</note>
    </ligand>
</feature>
<accession>A0A6H2H4V0</accession>